<dbReference type="GO" id="GO:0017000">
    <property type="term" value="P:antibiotic biosynthetic process"/>
    <property type="evidence" value="ECO:0007669"/>
    <property type="project" value="UniProtKB-ARBA"/>
</dbReference>
<protein>
    <recommendedName>
        <fullName evidence="7">Glycosyltransferase family 1 protein</fullName>
    </recommendedName>
</protein>
<evidence type="ECO:0000259" key="4">
    <source>
        <dbReference type="Pfam" id="PF06722"/>
    </source>
</evidence>
<dbReference type="Pfam" id="PF21036">
    <property type="entry name" value="EryCIII-like_N"/>
    <property type="match status" value="1"/>
</dbReference>
<dbReference type="EMBL" id="VYDA01000484">
    <property type="protein sequence ID" value="MYH62715.1"/>
    <property type="molecule type" value="Genomic_DNA"/>
</dbReference>
<dbReference type="Gene3D" id="3.40.50.2000">
    <property type="entry name" value="Glycogen Phosphorylase B"/>
    <property type="match status" value="2"/>
</dbReference>
<evidence type="ECO:0000313" key="6">
    <source>
        <dbReference type="EMBL" id="MYH62715.1"/>
    </source>
</evidence>
<evidence type="ECO:0008006" key="7">
    <source>
        <dbReference type="Google" id="ProtNLM"/>
    </source>
</evidence>
<accession>A0A6B1G682</accession>
<dbReference type="AlphaFoldDB" id="A0A6B1G682"/>
<dbReference type="Pfam" id="PF06722">
    <property type="entry name" value="EryCIII-like_C"/>
    <property type="match status" value="1"/>
</dbReference>
<dbReference type="InterPro" id="IPR050426">
    <property type="entry name" value="Glycosyltransferase_28"/>
</dbReference>
<reference evidence="6" key="1">
    <citation type="submission" date="2019-09" db="EMBL/GenBank/DDBJ databases">
        <title>Characterisation of the sponge microbiome using genome-centric metagenomics.</title>
        <authorList>
            <person name="Engelberts J.P."/>
            <person name="Robbins S.J."/>
            <person name="De Goeij J.M."/>
            <person name="Aranda M."/>
            <person name="Bell S.C."/>
            <person name="Webster N.S."/>
        </authorList>
    </citation>
    <scope>NUCLEOTIDE SEQUENCE</scope>
    <source>
        <strain evidence="6">SB0675_bin_29</strain>
    </source>
</reference>
<dbReference type="GO" id="GO:0008194">
    <property type="term" value="F:UDP-glycosyltransferase activity"/>
    <property type="evidence" value="ECO:0007669"/>
    <property type="project" value="InterPro"/>
</dbReference>
<evidence type="ECO:0000256" key="1">
    <source>
        <dbReference type="ARBA" id="ARBA00006962"/>
    </source>
</evidence>
<dbReference type="PANTHER" id="PTHR48050:SF13">
    <property type="entry name" value="STEROL 3-BETA-GLUCOSYLTRANSFERASE UGT80A2"/>
    <property type="match status" value="1"/>
</dbReference>
<dbReference type="SUPFAM" id="SSF53756">
    <property type="entry name" value="UDP-Glycosyltransferase/glycogen phosphorylase"/>
    <property type="match status" value="1"/>
</dbReference>
<comment type="caution">
    <text evidence="6">The sequence shown here is derived from an EMBL/GenBank/DDBJ whole genome shotgun (WGS) entry which is preliminary data.</text>
</comment>
<dbReference type="InterPro" id="IPR010610">
    <property type="entry name" value="EryCIII-like_C"/>
</dbReference>
<dbReference type="PANTHER" id="PTHR48050">
    <property type="entry name" value="STEROL 3-BETA-GLUCOSYLTRANSFERASE"/>
    <property type="match status" value="1"/>
</dbReference>
<proteinExistence type="inferred from homology"/>
<name>A0A6B1G682_9CHLR</name>
<evidence type="ECO:0000256" key="2">
    <source>
        <dbReference type="ARBA" id="ARBA00022676"/>
    </source>
</evidence>
<dbReference type="GO" id="GO:0016758">
    <property type="term" value="F:hexosyltransferase activity"/>
    <property type="evidence" value="ECO:0007669"/>
    <property type="project" value="UniProtKB-ARBA"/>
</dbReference>
<gene>
    <name evidence="6" type="ORF">F4148_13490</name>
</gene>
<feature type="domain" description="Erythromycin biosynthesis protein CIII-like C-terminal" evidence="4">
    <location>
        <begin position="297"/>
        <end position="401"/>
    </location>
</feature>
<dbReference type="InterPro" id="IPR002213">
    <property type="entry name" value="UDP_glucos_trans"/>
</dbReference>
<feature type="domain" description="Erythromycin biosynthesis protein CIII-like N-terminal" evidence="5">
    <location>
        <begin position="28"/>
        <end position="146"/>
    </location>
</feature>
<dbReference type="InterPro" id="IPR048284">
    <property type="entry name" value="EryCIII-like_N"/>
</dbReference>
<comment type="similarity">
    <text evidence="1">Belongs to the glycosyltransferase 28 family.</text>
</comment>
<dbReference type="CDD" id="cd03784">
    <property type="entry name" value="GT1_Gtf-like"/>
    <property type="match status" value="1"/>
</dbReference>
<evidence type="ECO:0000259" key="5">
    <source>
        <dbReference type="Pfam" id="PF21036"/>
    </source>
</evidence>
<keyword evidence="3" id="KW-0808">Transferase</keyword>
<organism evidence="6">
    <name type="scientific">Caldilineaceae bacterium SB0675_bin_29</name>
    <dbReference type="NCBI Taxonomy" id="2605266"/>
    <lineage>
        <taxon>Bacteria</taxon>
        <taxon>Bacillati</taxon>
        <taxon>Chloroflexota</taxon>
        <taxon>Caldilineae</taxon>
        <taxon>Caldilineales</taxon>
        <taxon>Caldilineaceae</taxon>
    </lineage>
</organism>
<evidence type="ECO:0000256" key="3">
    <source>
        <dbReference type="ARBA" id="ARBA00022679"/>
    </source>
</evidence>
<sequence length="417" mass="44388">MRFLCVSAQLAGHLDWGGYLPTAVELMRAGHDILWATGRELQSQLAAQGVPVHFLQETGWRWPPPPPIQRGTASEEEFQRLRMVRSLDQWLAVERVRAATHELVEVVRRFRPHLIVSEMFTAAAAIAAELLGVPFAVAGWPAMQTQSPGTKADAPGAVGRLAQARVGALLADFGATGVNWTLDGPAALRSPFLHLTYWSPRWYAGARLLPQTRMVGGVAPAPLPPASPWLGQLPSDRPWIFITLGTAFTRDINFFLIAARAAAEVGGVPILAVGKGFDAVGTEGGWSPREVEALRTGLPQPSVLVDRVHFAEVLPHIAAAIHHGGAGTTHALVTHGIPQIVVPKAADQARQASGVARSGVGYHIPPNLLTVPLAAEALQKMLVDDAPARLNAATLQEEFASLGGIPKAAQILVAAAQ</sequence>
<keyword evidence="2" id="KW-0328">Glycosyltransferase</keyword>